<dbReference type="Pfam" id="PF00891">
    <property type="entry name" value="Methyltransf_2"/>
    <property type="match status" value="1"/>
</dbReference>
<dbReference type="GO" id="GO:0008171">
    <property type="term" value="F:O-methyltransferase activity"/>
    <property type="evidence" value="ECO:0007669"/>
    <property type="project" value="InterPro"/>
</dbReference>
<dbReference type="InterPro" id="IPR036388">
    <property type="entry name" value="WH-like_DNA-bd_sf"/>
</dbReference>
<evidence type="ECO:0000259" key="6">
    <source>
        <dbReference type="Pfam" id="PF08100"/>
    </source>
</evidence>
<organism evidence="7 8">
    <name type="scientific">Kutzneria kofuensis</name>
    <dbReference type="NCBI Taxonomy" id="103725"/>
    <lineage>
        <taxon>Bacteria</taxon>
        <taxon>Bacillati</taxon>
        <taxon>Actinomycetota</taxon>
        <taxon>Actinomycetes</taxon>
        <taxon>Pseudonocardiales</taxon>
        <taxon>Pseudonocardiaceae</taxon>
        <taxon>Kutzneria</taxon>
    </lineage>
</organism>
<dbReference type="AlphaFoldDB" id="A0A7W9NEW5"/>
<feature type="domain" description="O-methyltransferase C-terminal" evidence="5">
    <location>
        <begin position="113"/>
        <end position="318"/>
    </location>
</feature>
<reference evidence="7 8" key="1">
    <citation type="submission" date="2020-08" db="EMBL/GenBank/DDBJ databases">
        <title>Sequencing the genomes of 1000 actinobacteria strains.</title>
        <authorList>
            <person name="Klenk H.-P."/>
        </authorList>
    </citation>
    <scope>NUCLEOTIDE SEQUENCE [LARGE SCALE GENOMIC DNA]</scope>
    <source>
        <strain evidence="7 8">DSM 43851</strain>
    </source>
</reference>
<dbReference type="Gene3D" id="3.40.50.150">
    <property type="entry name" value="Vaccinia Virus protein VP39"/>
    <property type="match status" value="1"/>
</dbReference>
<dbReference type="RefSeq" id="WP_221337882.1">
    <property type="nucleotide sequence ID" value="NZ_BAAAWY010000008.1"/>
</dbReference>
<dbReference type="Gene3D" id="1.10.287.1350">
    <property type="match status" value="1"/>
</dbReference>
<comment type="caution">
    <text evidence="7">The sequence shown here is derived from an EMBL/GenBank/DDBJ whole genome shotgun (WGS) entry which is preliminary data.</text>
</comment>
<dbReference type="GO" id="GO:0046983">
    <property type="term" value="F:protein dimerization activity"/>
    <property type="evidence" value="ECO:0007669"/>
    <property type="project" value="InterPro"/>
</dbReference>
<dbReference type="SUPFAM" id="SSF53335">
    <property type="entry name" value="S-adenosyl-L-methionine-dependent methyltransferases"/>
    <property type="match status" value="1"/>
</dbReference>
<dbReference type="InterPro" id="IPR001077">
    <property type="entry name" value="COMT_C"/>
</dbReference>
<dbReference type="InterPro" id="IPR036390">
    <property type="entry name" value="WH_DNA-bd_sf"/>
</dbReference>
<keyword evidence="2" id="KW-0808">Transferase</keyword>
<evidence type="ECO:0000259" key="5">
    <source>
        <dbReference type="Pfam" id="PF00891"/>
    </source>
</evidence>
<keyword evidence="8" id="KW-1185">Reference proteome</keyword>
<feature type="domain" description="O-methyltransferase dimerisation" evidence="6">
    <location>
        <begin position="16"/>
        <end position="90"/>
    </location>
</feature>
<dbReference type="SUPFAM" id="SSF46785">
    <property type="entry name" value="Winged helix' DNA-binding domain"/>
    <property type="match status" value="1"/>
</dbReference>
<keyword evidence="1" id="KW-0489">Methyltransferase</keyword>
<evidence type="ECO:0000256" key="4">
    <source>
        <dbReference type="PIRSR" id="PIRSR005739-1"/>
    </source>
</evidence>
<sequence>MHDTDQREDHAYRLIQLAEGFGAARAVQLAAELGVADLLAGEPRGAADLAAAVPAHPDALYRLLRALASIGVFVEVEPGWFGLTPVGERLRTDHPQSLRSWVIFQGLLNTVYANAADSIRTGEATTAHVFGEPLFEHLRNHPEHRALFNAAMAEQSRVTGEALAHYYDFSRARQIVDVGGGNGAFLTAVLRANPELTGVVYDQPYLADDVERQLAAAGLADRCGFLPGDFLESVPAGADLYLMKGILHNWSDDDARAILANCRRAMDAHSRLLLADWVVPTGNGPHPSKFLDLTMLFVYGGRERTEAEHAWLLAEAGLRLARVVGPPSMLNVLEVVPA</sequence>
<feature type="active site" description="Proton acceptor" evidence="4">
    <location>
        <position position="248"/>
    </location>
</feature>
<gene>
    <name evidence="7" type="ORF">BJ998_001065</name>
</gene>
<dbReference type="PANTHER" id="PTHR43712:SF2">
    <property type="entry name" value="O-METHYLTRANSFERASE CICE"/>
    <property type="match status" value="1"/>
</dbReference>
<dbReference type="PANTHER" id="PTHR43712">
    <property type="entry name" value="PUTATIVE (AFU_ORTHOLOGUE AFUA_4G14580)-RELATED"/>
    <property type="match status" value="1"/>
</dbReference>
<name>A0A7W9NEW5_9PSEU</name>
<accession>A0A7W9NEW5</accession>
<dbReference type="PROSITE" id="PS51683">
    <property type="entry name" value="SAM_OMT_II"/>
    <property type="match status" value="1"/>
</dbReference>
<dbReference type="PIRSF" id="PIRSF005739">
    <property type="entry name" value="O-mtase"/>
    <property type="match status" value="1"/>
</dbReference>
<protein>
    <recommendedName>
        <fullName evidence="9">O-methyltransferase</fullName>
    </recommendedName>
</protein>
<evidence type="ECO:0000313" key="8">
    <source>
        <dbReference type="Proteomes" id="UP000585638"/>
    </source>
</evidence>
<evidence type="ECO:0008006" key="9">
    <source>
        <dbReference type="Google" id="ProtNLM"/>
    </source>
</evidence>
<evidence type="ECO:0000256" key="3">
    <source>
        <dbReference type="ARBA" id="ARBA00022691"/>
    </source>
</evidence>
<evidence type="ECO:0000256" key="1">
    <source>
        <dbReference type="ARBA" id="ARBA00022603"/>
    </source>
</evidence>
<dbReference type="CDD" id="cd02440">
    <property type="entry name" value="AdoMet_MTases"/>
    <property type="match status" value="1"/>
</dbReference>
<dbReference type="Proteomes" id="UP000585638">
    <property type="component" value="Unassembled WGS sequence"/>
</dbReference>
<dbReference type="InterPro" id="IPR016461">
    <property type="entry name" value="COMT-like"/>
</dbReference>
<dbReference type="InterPro" id="IPR012967">
    <property type="entry name" value="COMT_dimerisation"/>
</dbReference>
<dbReference type="EMBL" id="JACHIR010000001">
    <property type="protein sequence ID" value="MBB5889869.1"/>
    <property type="molecule type" value="Genomic_DNA"/>
</dbReference>
<keyword evidence="3" id="KW-0949">S-adenosyl-L-methionine</keyword>
<dbReference type="GO" id="GO:0032259">
    <property type="term" value="P:methylation"/>
    <property type="evidence" value="ECO:0007669"/>
    <property type="project" value="UniProtKB-KW"/>
</dbReference>
<proteinExistence type="predicted"/>
<evidence type="ECO:0000313" key="7">
    <source>
        <dbReference type="EMBL" id="MBB5889869.1"/>
    </source>
</evidence>
<evidence type="ECO:0000256" key="2">
    <source>
        <dbReference type="ARBA" id="ARBA00022679"/>
    </source>
</evidence>
<dbReference type="Pfam" id="PF08100">
    <property type="entry name" value="Dimerisation"/>
    <property type="match status" value="1"/>
</dbReference>
<dbReference type="Gene3D" id="1.10.10.10">
    <property type="entry name" value="Winged helix-like DNA-binding domain superfamily/Winged helix DNA-binding domain"/>
    <property type="match status" value="1"/>
</dbReference>
<dbReference type="InterPro" id="IPR029063">
    <property type="entry name" value="SAM-dependent_MTases_sf"/>
</dbReference>